<dbReference type="EMBL" id="WVIE01000003">
    <property type="protein sequence ID" value="NDJ16317.1"/>
    <property type="molecule type" value="Genomic_DNA"/>
</dbReference>
<reference evidence="1" key="1">
    <citation type="submission" date="2019-12" db="EMBL/GenBank/DDBJ databases">
        <title>High-Quality draft genome sequences of three cyanobacteria isolated from the limestone walls of the Old Cathedral of Coimbra.</title>
        <authorList>
            <person name="Tiago I."/>
            <person name="Soares F."/>
            <person name="Portugal A."/>
        </authorList>
    </citation>
    <scope>NUCLEOTIDE SEQUENCE</scope>
    <source>
        <strain evidence="1">A</strain>
    </source>
</reference>
<sequence length="417" mass="48101">MSTWTPYPTGDITQAEQRLYEHLLNVVQTEPPRQLVERFRLLFIEGVGYPDGAIARSLDHIVNTTTADQEFRFILNRCCHILINRWQTRPQLYPAIAALIDSLTSAPTRPITDYTRSRSIRRLRELVKQFVYTEQFLTLRRLGQVVSQSCDHSPAQPLVTLIRRYPYLYEHCLVAEGTPSAHQASIRHLQTQVQRQFELDLSKYVTHQARRNPTPTGLIQNPTLLSDRDLGLALQQFVGNVEGSATCRDVAQRFISHSNQIRCYGEFKSELYQYITASVDSEYGKRQFNSQLSQYLKHTLSDVDSLPLTDFLVVRTCSQLLNFLVVDSPKRPQHFVFVDLLSNLGATSTTRLLLKIVLLCSRVKPYLEKRFSILFNHYESHSREQVQWLIVAMENLHLALSTNFSTVNLCFVNQLVR</sequence>
<comment type="caution">
    <text evidence="1">The sequence shown here is derived from an EMBL/GenBank/DDBJ whole genome shotgun (WGS) entry which is preliminary data.</text>
</comment>
<protein>
    <submittedName>
        <fullName evidence="1">Uncharacterized protein</fullName>
    </submittedName>
</protein>
<dbReference type="Proteomes" id="UP000646053">
    <property type="component" value="Unassembled WGS sequence"/>
</dbReference>
<gene>
    <name evidence="1" type="ORF">GS601_03265</name>
</gene>
<dbReference type="RefSeq" id="WP_162421837.1">
    <property type="nucleotide sequence ID" value="NZ_WVIE01000003.1"/>
</dbReference>
<proteinExistence type="predicted"/>
<organism evidence="1 2">
    <name type="scientific">Myxacorys almedinensis A</name>
    <dbReference type="NCBI Taxonomy" id="2690445"/>
    <lineage>
        <taxon>Bacteria</taxon>
        <taxon>Bacillati</taxon>
        <taxon>Cyanobacteriota</taxon>
        <taxon>Cyanophyceae</taxon>
        <taxon>Leptolyngbyales</taxon>
        <taxon>Leptolyngbyaceae</taxon>
        <taxon>Myxacorys</taxon>
        <taxon>Myxacorys almedinensis</taxon>
    </lineage>
</organism>
<keyword evidence="2" id="KW-1185">Reference proteome</keyword>
<evidence type="ECO:0000313" key="1">
    <source>
        <dbReference type="EMBL" id="NDJ16317.1"/>
    </source>
</evidence>
<evidence type="ECO:0000313" key="2">
    <source>
        <dbReference type="Proteomes" id="UP000646053"/>
    </source>
</evidence>
<name>A0A8J7YX75_9CYAN</name>
<accession>A0A8J7YX75</accession>
<dbReference type="AlphaFoldDB" id="A0A8J7YX75"/>